<evidence type="ECO:0000256" key="3">
    <source>
        <dbReference type="ARBA" id="ARBA00022448"/>
    </source>
</evidence>
<dbReference type="GO" id="GO:0015288">
    <property type="term" value="F:porin activity"/>
    <property type="evidence" value="ECO:0007669"/>
    <property type="project" value="TreeGrafter"/>
</dbReference>
<keyword evidence="3" id="KW-0813">Transport</keyword>
<evidence type="ECO:0000256" key="5">
    <source>
        <dbReference type="ARBA" id="ARBA00022692"/>
    </source>
</evidence>
<proteinExistence type="inferred from homology"/>
<comment type="caution">
    <text evidence="9">The sequence shown here is derived from an EMBL/GenBank/DDBJ whole genome shotgun (WGS) entry which is preliminary data.</text>
</comment>
<name>A0A0R0CDR2_9GAMM</name>
<evidence type="ECO:0000313" key="9">
    <source>
        <dbReference type="EMBL" id="KRG67344.1"/>
    </source>
</evidence>
<dbReference type="PANTHER" id="PTHR30026">
    <property type="entry name" value="OUTER MEMBRANE PROTEIN TOLC"/>
    <property type="match status" value="1"/>
</dbReference>
<dbReference type="Pfam" id="PF02321">
    <property type="entry name" value="OEP"/>
    <property type="match status" value="2"/>
</dbReference>
<evidence type="ECO:0008006" key="11">
    <source>
        <dbReference type="Google" id="ProtNLM"/>
    </source>
</evidence>
<keyword evidence="5" id="KW-0812">Transmembrane</keyword>
<dbReference type="Proteomes" id="UP000051863">
    <property type="component" value="Unassembled WGS sequence"/>
</dbReference>
<evidence type="ECO:0000256" key="6">
    <source>
        <dbReference type="ARBA" id="ARBA00023136"/>
    </source>
</evidence>
<organism evidence="9 10">
    <name type="scientific">Stenotrophomonas terrae</name>
    <dbReference type="NCBI Taxonomy" id="405446"/>
    <lineage>
        <taxon>Bacteria</taxon>
        <taxon>Pseudomonadati</taxon>
        <taxon>Pseudomonadota</taxon>
        <taxon>Gammaproteobacteria</taxon>
        <taxon>Lysobacterales</taxon>
        <taxon>Lysobacteraceae</taxon>
        <taxon>Stenotrophomonas</taxon>
    </lineage>
</organism>
<protein>
    <recommendedName>
        <fullName evidence="11">Transporter</fullName>
    </recommendedName>
</protein>
<dbReference type="PANTHER" id="PTHR30026:SF22">
    <property type="entry name" value="OUTER MEMBRANE EFFLUX PROTEIN"/>
    <property type="match status" value="1"/>
</dbReference>
<sequence length="421" mass="45952">MPGGTAAAAVIAGKGQVPEAELREMFLHMVDAAAGRSPAVAGALAQYAASKADIAEAKGQRYPQLDISARGLSREFGATAASGTADPSLTLGITTTLFDWGRVRKTIESRSHLADAADSAVQAQLESSAYDVTSNLIELAKQRIVVETSQRYVDRMVELVKMLEGIVAVDSGRVSELTQARARLLQAEASRSTAESKTRDIEINLRRMVGDRPLPSLPGSQYWEMRLPELSWLLGESMHHPTVLQAKASARSADMQADAVRSALRPQVNWVVSKSTGEDIYGRESAWQTGLTLSWSAFRGGSGRASEQAARQRAQAGWMGAEQQVQDLEHRIRAANQDARSLADRADLYRGLVLESDKIRGAFYEQWYHLGRRTLLDVLSSESEHYNNQIGEVSSRFDGYQAVVRQYASAGSLVRWLSAGK</sequence>
<evidence type="ECO:0000313" key="10">
    <source>
        <dbReference type="Proteomes" id="UP000051863"/>
    </source>
</evidence>
<evidence type="ECO:0000256" key="1">
    <source>
        <dbReference type="ARBA" id="ARBA00004442"/>
    </source>
</evidence>
<evidence type="ECO:0000256" key="8">
    <source>
        <dbReference type="SAM" id="Coils"/>
    </source>
</evidence>
<dbReference type="InterPro" id="IPR051906">
    <property type="entry name" value="TolC-like"/>
</dbReference>
<dbReference type="EMBL" id="LDJJ01000033">
    <property type="protein sequence ID" value="KRG67344.1"/>
    <property type="molecule type" value="Genomic_DNA"/>
</dbReference>
<dbReference type="SUPFAM" id="SSF56954">
    <property type="entry name" value="Outer membrane efflux proteins (OEP)"/>
    <property type="match status" value="1"/>
</dbReference>
<dbReference type="GO" id="GO:1990281">
    <property type="term" value="C:efflux pump complex"/>
    <property type="evidence" value="ECO:0007669"/>
    <property type="project" value="TreeGrafter"/>
</dbReference>
<keyword evidence="6" id="KW-0472">Membrane</keyword>
<feature type="coiled-coil region" evidence="8">
    <location>
        <begin position="318"/>
        <end position="345"/>
    </location>
</feature>
<accession>A0A0R0CDR2</accession>
<dbReference type="InterPro" id="IPR003423">
    <property type="entry name" value="OMP_efflux"/>
</dbReference>
<comment type="subcellular location">
    <subcellularLocation>
        <location evidence="1">Cell outer membrane</location>
    </subcellularLocation>
</comment>
<dbReference type="GO" id="GO:0015562">
    <property type="term" value="F:efflux transmembrane transporter activity"/>
    <property type="evidence" value="ECO:0007669"/>
    <property type="project" value="InterPro"/>
</dbReference>
<keyword evidence="8" id="KW-0175">Coiled coil</keyword>
<comment type="similarity">
    <text evidence="2">Belongs to the outer membrane factor (OMF) (TC 1.B.17) family.</text>
</comment>
<keyword evidence="10" id="KW-1185">Reference proteome</keyword>
<evidence type="ECO:0000256" key="4">
    <source>
        <dbReference type="ARBA" id="ARBA00022452"/>
    </source>
</evidence>
<dbReference type="AlphaFoldDB" id="A0A0R0CDR2"/>
<gene>
    <name evidence="9" type="ORF">ABB27_10770</name>
</gene>
<keyword evidence="4" id="KW-1134">Transmembrane beta strand</keyword>
<dbReference type="PATRIC" id="fig|405446.3.peg.1647"/>
<evidence type="ECO:0000256" key="2">
    <source>
        <dbReference type="ARBA" id="ARBA00007613"/>
    </source>
</evidence>
<dbReference type="Gene3D" id="1.20.1600.10">
    <property type="entry name" value="Outer membrane efflux proteins (OEP)"/>
    <property type="match status" value="1"/>
</dbReference>
<keyword evidence="7" id="KW-0998">Cell outer membrane</keyword>
<reference evidence="9 10" key="1">
    <citation type="submission" date="2015-05" db="EMBL/GenBank/DDBJ databases">
        <title>Genome sequencing and analysis of members of genus Stenotrophomonas.</title>
        <authorList>
            <person name="Patil P.P."/>
            <person name="Midha S."/>
            <person name="Patil P.B."/>
        </authorList>
    </citation>
    <scope>NUCLEOTIDE SEQUENCE [LARGE SCALE GENOMIC DNA]</scope>
    <source>
        <strain evidence="9 10">DSM 18941</strain>
    </source>
</reference>
<dbReference type="GO" id="GO:0009279">
    <property type="term" value="C:cell outer membrane"/>
    <property type="evidence" value="ECO:0007669"/>
    <property type="project" value="UniProtKB-SubCell"/>
</dbReference>
<evidence type="ECO:0000256" key="7">
    <source>
        <dbReference type="ARBA" id="ARBA00023237"/>
    </source>
</evidence>